<evidence type="ECO:0000313" key="13">
    <source>
        <dbReference type="Proteomes" id="UP000036987"/>
    </source>
</evidence>
<feature type="disulfide bond" evidence="8">
    <location>
        <begin position="80"/>
        <end position="100"/>
    </location>
</feature>
<dbReference type="EMBL" id="LFYR01001661">
    <property type="protein sequence ID" value="KMZ60041.1"/>
    <property type="molecule type" value="Genomic_DNA"/>
</dbReference>
<dbReference type="InterPro" id="IPR022740">
    <property type="entry name" value="Polyphenol_oxidase_C"/>
</dbReference>
<protein>
    <submittedName>
        <fullName evidence="12">Catechol oxidase</fullName>
    </submittedName>
</protein>
<accession>A0A0K9NTB7</accession>
<feature type="binding site" evidence="7">
    <location>
        <position position="349"/>
    </location>
    <ligand>
        <name>Cu cation</name>
        <dbReference type="ChEBI" id="CHEBI:23378"/>
        <label>B</label>
    </ligand>
</feature>
<keyword evidence="13" id="KW-1185">Reference proteome</keyword>
<dbReference type="PIRSF" id="PIRSF000290">
    <property type="entry name" value="PPO_plant"/>
    <property type="match status" value="1"/>
</dbReference>
<evidence type="ECO:0000313" key="12">
    <source>
        <dbReference type="EMBL" id="KMZ60041.1"/>
    </source>
</evidence>
<dbReference type="GO" id="GO:0046148">
    <property type="term" value="P:pigment biosynthetic process"/>
    <property type="evidence" value="ECO:0007669"/>
    <property type="project" value="InterPro"/>
</dbReference>
<dbReference type="OMA" id="FWSGDPR"/>
<dbReference type="PANTHER" id="PTHR11474:SF76">
    <property type="entry name" value="SHKT DOMAIN-CONTAINING PROTEIN"/>
    <property type="match status" value="1"/>
</dbReference>
<evidence type="ECO:0000256" key="4">
    <source>
        <dbReference type="ARBA" id="ARBA00023002"/>
    </source>
</evidence>
<feature type="binding site" evidence="7">
    <location>
        <position position="160"/>
    </location>
    <ligand>
        <name>Cu cation</name>
        <dbReference type="ChEBI" id="CHEBI:23378"/>
        <label>A</label>
    </ligand>
</feature>
<dbReference type="InterPro" id="IPR008922">
    <property type="entry name" value="Di-copper_centre_dom_sf"/>
</dbReference>
<keyword evidence="5 7" id="KW-0186">Copper</keyword>
<keyword evidence="2 7" id="KW-0479">Metal-binding</keyword>
<dbReference type="Pfam" id="PF00264">
    <property type="entry name" value="Tyrosinase"/>
    <property type="match status" value="1"/>
</dbReference>
<dbReference type="Proteomes" id="UP000036987">
    <property type="component" value="Unassembled WGS sequence"/>
</dbReference>
<dbReference type="PROSITE" id="PS00497">
    <property type="entry name" value="TYROSINASE_1"/>
    <property type="match status" value="1"/>
</dbReference>
<organism evidence="12 13">
    <name type="scientific">Zostera marina</name>
    <name type="common">Eelgrass</name>
    <dbReference type="NCBI Taxonomy" id="29655"/>
    <lineage>
        <taxon>Eukaryota</taxon>
        <taxon>Viridiplantae</taxon>
        <taxon>Streptophyta</taxon>
        <taxon>Embryophyta</taxon>
        <taxon>Tracheophyta</taxon>
        <taxon>Spermatophyta</taxon>
        <taxon>Magnoliopsida</taxon>
        <taxon>Liliopsida</taxon>
        <taxon>Zosteraceae</taxon>
        <taxon>Zostera</taxon>
    </lineage>
</organism>
<dbReference type="InterPro" id="IPR002227">
    <property type="entry name" value="Tyrosinase_Cu-bd"/>
</dbReference>
<evidence type="ECO:0000256" key="1">
    <source>
        <dbReference type="ARBA" id="ARBA00009928"/>
    </source>
</evidence>
<dbReference type="InterPro" id="IPR016213">
    <property type="entry name" value="Polyphenol_oxidase"/>
</dbReference>
<evidence type="ECO:0000256" key="6">
    <source>
        <dbReference type="ARBA" id="ARBA00023157"/>
    </source>
</evidence>
<dbReference type="Pfam" id="PF12142">
    <property type="entry name" value="PPO1_DWL"/>
    <property type="match status" value="1"/>
</dbReference>
<gene>
    <name evidence="12" type="ORF">ZOSMA_61G00120</name>
</gene>
<dbReference type="GO" id="GO:0004097">
    <property type="term" value="F:catechol oxidase activity"/>
    <property type="evidence" value="ECO:0007669"/>
    <property type="project" value="InterPro"/>
</dbReference>
<evidence type="ECO:0000256" key="5">
    <source>
        <dbReference type="ARBA" id="ARBA00023008"/>
    </source>
</evidence>
<evidence type="ECO:0000259" key="11">
    <source>
        <dbReference type="PROSITE" id="PS00498"/>
    </source>
</evidence>
<feature type="binding site" evidence="7">
    <location>
        <position position="191"/>
    </location>
    <ligand>
        <name>Cu cation</name>
        <dbReference type="ChEBI" id="CHEBI:23378"/>
        <label>A</label>
    </ligand>
</feature>
<evidence type="ECO:0000256" key="2">
    <source>
        <dbReference type="ARBA" id="ARBA00022723"/>
    </source>
</evidence>
<feature type="disulfide bond" evidence="8">
    <location>
        <begin position="99"/>
        <end position="161"/>
    </location>
</feature>
<keyword evidence="6 8" id="KW-1015">Disulfide bond</keyword>
<dbReference type="PROSITE" id="PS00498">
    <property type="entry name" value="TYROSINASE_2"/>
    <property type="match status" value="1"/>
</dbReference>
<keyword evidence="4" id="KW-0560">Oxidoreductase</keyword>
<sequence length="569" mass="64013">MATIPICSPQLIKLPRPSFSSASPSRFSTRKTRTVVCNASIDRRDMLIGLGGLYSAASSGLIMPGQTIAAPIESPDLSTCKKSTVADPDGNIVTIEPTCCPPYSDKIVDFFPSTPSRIRVRPAVQNMTNDQIAKYKEATKRMRALDKEDPRSFYQQAMVHCAYCNNAYDQVGVIPEQPLQIHNGWLFFPFHRWYLYFYEKILGKLIDDEDFVMPFWNYDDPAGMTLPAIFDDPTSSLYDPIRNQEHRGSTIVDLNFGTPAETTDTELIQLNLDLMYRQMVTNSKTPKQFFGEKYVTGDTPNPGAGSVEGLPHSPIHVWVGSEPSPETPFRENMGNFYSAGRDPIFYCHHMNVDRLWNVWKDISPRNRDPRRPEFLEANFLFYDENAQLVRVKVKDCLNSSLLGYRYDSVPIAWMEKTPTPSFPRGSGKKRGKKLRKPGRVKFPLQLKSTTSVLVKRSIKKRSKAEKETAEEVVVIEGIQLNFGDFVKFDVYVNSPDNAVKPGTSEFSGSFVNVPHNKDSNGKTSLTLGLTDLLDDIEADDDDDIIITLVPRKGLVKIGGVSIKFLTDDD</sequence>
<feature type="cross-link" description="2'-(S-cysteinyl)-histidine (Cys-His)" evidence="9">
    <location>
        <begin position="164"/>
        <end position="182"/>
    </location>
</feature>
<reference evidence="13" key="1">
    <citation type="journal article" date="2016" name="Nature">
        <title>The genome of the seagrass Zostera marina reveals angiosperm adaptation to the sea.</title>
        <authorList>
            <person name="Olsen J.L."/>
            <person name="Rouze P."/>
            <person name="Verhelst B."/>
            <person name="Lin Y.-C."/>
            <person name="Bayer T."/>
            <person name="Collen J."/>
            <person name="Dattolo E."/>
            <person name="De Paoli E."/>
            <person name="Dittami S."/>
            <person name="Maumus F."/>
            <person name="Michel G."/>
            <person name="Kersting A."/>
            <person name="Lauritano C."/>
            <person name="Lohaus R."/>
            <person name="Toepel M."/>
            <person name="Tonon T."/>
            <person name="Vanneste K."/>
            <person name="Amirebrahimi M."/>
            <person name="Brakel J."/>
            <person name="Bostroem C."/>
            <person name="Chovatia M."/>
            <person name="Grimwood J."/>
            <person name="Jenkins J.W."/>
            <person name="Jueterbock A."/>
            <person name="Mraz A."/>
            <person name="Stam W.T."/>
            <person name="Tice H."/>
            <person name="Bornberg-Bauer E."/>
            <person name="Green P.J."/>
            <person name="Pearson G.A."/>
            <person name="Procaccini G."/>
            <person name="Duarte C.M."/>
            <person name="Schmutz J."/>
            <person name="Reusch T.B.H."/>
            <person name="Van de Peer Y."/>
        </authorList>
    </citation>
    <scope>NUCLEOTIDE SEQUENCE [LARGE SCALE GENOMIC DNA]</scope>
    <source>
        <strain evidence="13">cv. Finnish</strain>
    </source>
</reference>
<feature type="binding site" evidence="7">
    <location>
        <position position="316"/>
    </location>
    <ligand>
        <name>Cu cation</name>
        <dbReference type="ChEBI" id="CHEBI:23378"/>
        <label>B</label>
    </ligand>
</feature>
<proteinExistence type="inferred from homology"/>
<evidence type="ECO:0000256" key="8">
    <source>
        <dbReference type="PIRSR" id="PIRSR000290-2"/>
    </source>
</evidence>
<feature type="binding site" evidence="7">
    <location>
        <position position="182"/>
    </location>
    <ligand>
        <name>Cu cation</name>
        <dbReference type="ChEBI" id="CHEBI:23378"/>
        <label>A</label>
    </ligand>
</feature>
<name>A0A0K9NTB7_ZOSMR</name>
<feature type="domain" description="Tyrosinase copper-binding" evidence="10">
    <location>
        <begin position="182"/>
        <end position="199"/>
    </location>
</feature>
<dbReference type="PRINTS" id="PR00092">
    <property type="entry name" value="TYROSINASE"/>
</dbReference>
<feature type="domain" description="Tyrosinase copper-binding" evidence="11">
    <location>
        <begin position="342"/>
        <end position="353"/>
    </location>
</feature>
<dbReference type="AlphaFoldDB" id="A0A0K9NTB7"/>
<dbReference type="Gene3D" id="1.10.1280.10">
    <property type="entry name" value="Di-copper center containing domain from catechol oxidase"/>
    <property type="match status" value="1"/>
</dbReference>
<comment type="caution">
    <text evidence="12">The sequence shown here is derived from an EMBL/GenBank/DDBJ whole genome shotgun (WGS) entry which is preliminary data.</text>
</comment>
<dbReference type="SUPFAM" id="SSF48056">
    <property type="entry name" value="Di-copper centre-containing domain"/>
    <property type="match status" value="1"/>
</dbReference>
<dbReference type="Pfam" id="PF12143">
    <property type="entry name" value="PPO1_KFDV"/>
    <property type="match status" value="1"/>
</dbReference>
<dbReference type="STRING" id="29655.A0A0K9NTB7"/>
<comment type="cofactor">
    <cofactor evidence="7">
        <name>Cu(2+)</name>
        <dbReference type="ChEBI" id="CHEBI:29036"/>
    </cofactor>
    <text evidence="7">Binds 2 copper ions per subunit.</text>
</comment>
<dbReference type="PANTHER" id="PTHR11474">
    <property type="entry name" value="TYROSINASE FAMILY MEMBER"/>
    <property type="match status" value="1"/>
</dbReference>
<keyword evidence="3" id="KW-0883">Thioether bond</keyword>
<evidence type="ECO:0000256" key="9">
    <source>
        <dbReference type="PIRSR" id="PIRSR000290-3"/>
    </source>
</evidence>
<dbReference type="InterPro" id="IPR050316">
    <property type="entry name" value="Tyrosinase/Hemocyanin"/>
</dbReference>
<evidence type="ECO:0000256" key="3">
    <source>
        <dbReference type="ARBA" id="ARBA00022784"/>
    </source>
</evidence>
<comment type="similarity">
    <text evidence="1">Belongs to the tyrosinase family.</text>
</comment>
<dbReference type="GO" id="GO:0046872">
    <property type="term" value="F:metal ion binding"/>
    <property type="evidence" value="ECO:0007669"/>
    <property type="project" value="UniProtKB-KW"/>
</dbReference>
<evidence type="ECO:0000259" key="10">
    <source>
        <dbReference type="PROSITE" id="PS00497"/>
    </source>
</evidence>
<evidence type="ECO:0000256" key="7">
    <source>
        <dbReference type="PIRSR" id="PIRSR000290-1"/>
    </source>
</evidence>
<dbReference type="InterPro" id="IPR022739">
    <property type="entry name" value="Polyphenol_oxidase_cen"/>
</dbReference>
<feature type="binding site" evidence="7">
    <location>
        <position position="312"/>
    </location>
    <ligand>
        <name>Cu cation</name>
        <dbReference type="ChEBI" id="CHEBI:23378"/>
        <label>B</label>
    </ligand>
</feature>
<dbReference type="OrthoDB" id="6132182at2759"/>